<evidence type="ECO:0000313" key="6">
    <source>
        <dbReference type="Proteomes" id="UP000305095"/>
    </source>
</evidence>
<dbReference type="InterPro" id="IPR013520">
    <property type="entry name" value="Ribonucl_H"/>
</dbReference>
<dbReference type="InterPro" id="IPR012337">
    <property type="entry name" value="RNaseH-like_sf"/>
</dbReference>
<evidence type="ECO:0000313" key="5">
    <source>
        <dbReference type="EMBL" id="TKV71663.1"/>
    </source>
</evidence>
<dbReference type="CDD" id="cd06127">
    <property type="entry name" value="DEDDh"/>
    <property type="match status" value="1"/>
</dbReference>
<dbReference type="SUPFAM" id="SSF53098">
    <property type="entry name" value="Ribonuclease H-like"/>
    <property type="match status" value="1"/>
</dbReference>
<dbReference type="GO" id="GO:0008408">
    <property type="term" value="F:3'-5' exonuclease activity"/>
    <property type="evidence" value="ECO:0007669"/>
    <property type="project" value="TreeGrafter"/>
</dbReference>
<dbReference type="Pfam" id="PF00929">
    <property type="entry name" value="RNase_T"/>
    <property type="match status" value="1"/>
</dbReference>
<comment type="caution">
    <text evidence="5">The sequence shown here is derived from an EMBL/GenBank/DDBJ whole genome shotgun (WGS) entry which is preliminary data.</text>
</comment>
<dbReference type="PANTHER" id="PTHR30231:SF4">
    <property type="entry name" value="PROTEIN NEN2"/>
    <property type="match status" value="1"/>
</dbReference>
<feature type="domain" description="Exonuclease" evidence="4">
    <location>
        <begin position="5"/>
        <end position="173"/>
    </location>
</feature>
<organism evidence="5 6">
    <name type="scientific">Bradyrhizobium elkanii</name>
    <dbReference type="NCBI Taxonomy" id="29448"/>
    <lineage>
        <taxon>Bacteria</taxon>
        <taxon>Pseudomonadati</taxon>
        <taxon>Pseudomonadota</taxon>
        <taxon>Alphaproteobacteria</taxon>
        <taxon>Hyphomicrobiales</taxon>
        <taxon>Nitrobacteraceae</taxon>
        <taxon>Bradyrhizobium</taxon>
    </lineage>
</organism>
<evidence type="ECO:0000259" key="4">
    <source>
        <dbReference type="SMART" id="SM00479"/>
    </source>
</evidence>
<evidence type="ECO:0000256" key="3">
    <source>
        <dbReference type="ARBA" id="ARBA00022839"/>
    </source>
</evidence>
<dbReference type="EMBL" id="SZZP01000044">
    <property type="protein sequence ID" value="TKV71663.1"/>
    <property type="molecule type" value="Genomic_DNA"/>
</dbReference>
<dbReference type="Proteomes" id="UP000305095">
    <property type="component" value="Unassembled WGS sequence"/>
</dbReference>
<dbReference type="Gene3D" id="3.30.420.10">
    <property type="entry name" value="Ribonuclease H-like superfamily/Ribonuclease H"/>
    <property type="match status" value="1"/>
</dbReference>
<dbReference type="AlphaFoldDB" id="A0A4U6RCY7"/>
<name>A0A4U6RCY7_BRAEL</name>
<dbReference type="InterPro" id="IPR036397">
    <property type="entry name" value="RNaseH_sf"/>
</dbReference>
<dbReference type="RefSeq" id="WP_137483838.1">
    <property type="nucleotide sequence ID" value="NZ_SZZP01000044.1"/>
</dbReference>
<accession>A0A4U6RCY7</accession>
<gene>
    <name evidence="5" type="ORF">FDV58_39290</name>
</gene>
<dbReference type="SMART" id="SM00479">
    <property type="entry name" value="EXOIII"/>
    <property type="match status" value="1"/>
</dbReference>
<dbReference type="GO" id="GO:0003676">
    <property type="term" value="F:nucleic acid binding"/>
    <property type="evidence" value="ECO:0007669"/>
    <property type="project" value="InterPro"/>
</dbReference>
<reference evidence="5 6" key="1">
    <citation type="submission" date="2019-05" db="EMBL/GenBank/DDBJ databases">
        <title>Draft Genome of Bradyrhizobium elkanii strain SEMIA 938, Used in Commercial Inoculants for Lupinus spp. in Brazil.</title>
        <authorList>
            <person name="Hungria M."/>
            <person name="Delamuta J.R.M."/>
            <person name="Ribeiro R.A."/>
            <person name="Nogueira M.A."/>
        </authorList>
    </citation>
    <scope>NUCLEOTIDE SEQUENCE [LARGE SCALE GENOMIC DNA]</scope>
    <source>
        <strain evidence="5 6">Semia 938</strain>
    </source>
</reference>
<keyword evidence="2" id="KW-0378">Hydrolase</keyword>
<evidence type="ECO:0000256" key="1">
    <source>
        <dbReference type="ARBA" id="ARBA00022722"/>
    </source>
</evidence>
<keyword evidence="3 5" id="KW-0269">Exonuclease</keyword>
<dbReference type="PANTHER" id="PTHR30231">
    <property type="entry name" value="DNA POLYMERASE III SUBUNIT EPSILON"/>
    <property type="match status" value="1"/>
</dbReference>
<evidence type="ECO:0000256" key="2">
    <source>
        <dbReference type="ARBA" id="ARBA00022801"/>
    </source>
</evidence>
<sequence>MGLDRFCVVDVEGNGGSPPEIVELAMIELNRLVLTDHRRHWLVQPTQSIKPSATRIHGITDADLIGAPAIEDIAEDILDWLSDSPIVGHNVRIELEIMTRSFDGWRPSAAIDTLKLAKKLRPGLASYGLENFGRELALAEKAAELTGRAHHSALYDATLTALIFIHLLSPLSIEQRAAAIQDADILNPSQGGLL</sequence>
<keyword evidence="1" id="KW-0540">Nuclease</keyword>
<proteinExistence type="predicted"/>
<protein>
    <submittedName>
        <fullName evidence="5">3'-5' exonuclease</fullName>
    </submittedName>
</protein>
<dbReference type="GO" id="GO:0006259">
    <property type="term" value="P:DNA metabolic process"/>
    <property type="evidence" value="ECO:0007669"/>
    <property type="project" value="UniProtKB-ARBA"/>
</dbReference>